<sequence length="139" mass="15491">MLDDNRKIGIGLCGIGVVCVFFGVCLLFDRTLLALGNVAFLVGLCMLLGMTKTIKFFFYRKDKWRGTAAFFGGIVLILAGWSVLGFVVEMYGVFELFRAFLPSVINSLKLTVPGVSAVLDTWPFSWFCRVVYDGRRLPV</sequence>
<keyword evidence="2 7" id="KW-0812">Transmembrane</keyword>
<evidence type="ECO:0000256" key="6">
    <source>
        <dbReference type="ARBA" id="ARBA00025799"/>
    </source>
</evidence>
<name>A0A7S0ZPI0_NOCSC</name>
<dbReference type="Pfam" id="PF04178">
    <property type="entry name" value="Got1"/>
    <property type="match status" value="1"/>
</dbReference>
<dbReference type="EMBL" id="HBFQ01003006">
    <property type="protein sequence ID" value="CAD8827721.1"/>
    <property type="molecule type" value="Transcribed_RNA"/>
</dbReference>
<keyword evidence="3 7" id="KW-1133">Transmembrane helix</keyword>
<comment type="similarity">
    <text evidence="6">Belongs to the GOT1 family.</text>
</comment>
<evidence type="ECO:0000256" key="3">
    <source>
        <dbReference type="ARBA" id="ARBA00022989"/>
    </source>
</evidence>
<reference evidence="8" key="1">
    <citation type="submission" date="2021-01" db="EMBL/GenBank/DDBJ databases">
        <authorList>
            <person name="Corre E."/>
            <person name="Pelletier E."/>
            <person name="Niang G."/>
            <person name="Scheremetjew M."/>
            <person name="Finn R."/>
            <person name="Kale V."/>
            <person name="Holt S."/>
            <person name="Cochrane G."/>
            <person name="Meng A."/>
            <person name="Brown T."/>
            <person name="Cohen L."/>
        </authorList>
    </citation>
    <scope>NUCLEOTIDE SEQUENCE</scope>
</reference>
<dbReference type="GO" id="GO:0006888">
    <property type="term" value="P:endoplasmic reticulum to Golgi vesicle-mediated transport"/>
    <property type="evidence" value="ECO:0007669"/>
    <property type="project" value="InterPro"/>
</dbReference>
<evidence type="ECO:0000256" key="7">
    <source>
        <dbReference type="SAM" id="Phobius"/>
    </source>
</evidence>
<feature type="transmembrane region" description="Helical" evidence="7">
    <location>
        <begin position="12"/>
        <end position="32"/>
    </location>
</feature>
<evidence type="ECO:0000313" key="8">
    <source>
        <dbReference type="EMBL" id="CAD8827721.1"/>
    </source>
</evidence>
<proteinExistence type="inferred from homology"/>
<feature type="transmembrane region" description="Helical" evidence="7">
    <location>
        <begin position="38"/>
        <end position="58"/>
    </location>
</feature>
<dbReference type="GO" id="GO:0000139">
    <property type="term" value="C:Golgi membrane"/>
    <property type="evidence" value="ECO:0007669"/>
    <property type="project" value="UniProtKB-SubCell"/>
</dbReference>
<accession>A0A7S0ZPI0</accession>
<dbReference type="PANTHER" id="PTHR21493">
    <property type="entry name" value="CGI-141-RELATED/LIPASE CONTAINING PROTEIN"/>
    <property type="match status" value="1"/>
</dbReference>
<evidence type="ECO:0000256" key="4">
    <source>
        <dbReference type="ARBA" id="ARBA00023034"/>
    </source>
</evidence>
<keyword evidence="5 7" id="KW-0472">Membrane</keyword>
<organism evidence="8">
    <name type="scientific">Noctiluca scintillans</name>
    <name type="common">Sea sparkle</name>
    <name type="synonym">Red tide dinoflagellate</name>
    <dbReference type="NCBI Taxonomy" id="2966"/>
    <lineage>
        <taxon>Eukaryota</taxon>
        <taxon>Sar</taxon>
        <taxon>Alveolata</taxon>
        <taxon>Dinophyceae</taxon>
        <taxon>Noctilucales</taxon>
        <taxon>Noctilucaceae</taxon>
        <taxon>Noctiluca</taxon>
    </lineage>
</organism>
<feature type="transmembrane region" description="Helical" evidence="7">
    <location>
        <begin position="70"/>
        <end position="94"/>
    </location>
</feature>
<dbReference type="PANTHER" id="PTHR21493:SF9">
    <property type="entry name" value="GOLGI TRANSPORT PROTEIN 1-RELATED"/>
    <property type="match status" value="1"/>
</dbReference>
<evidence type="ECO:0000256" key="2">
    <source>
        <dbReference type="ARBA" id="ARBA00022692"/>
    </source>
</evidence>
<evidence type="ECO:0000256" key="5">
    <source>
        <dbReference type="ARBA" id="ARBA00023136"/>
    </source>
</evidence>
<protein>
    <recommendedName>
        <fullName evidence="9">Vesicle transport protein</fullName>
    </recommendedName>
</protein>
<gene>
    <name evidence="8" type="ORF">NSCI0253_LOCUS2067</name>
</gene>
<dbReference type="GO" id="GO:0042147">
    <property type="term" value="P:retrograde transport, endosome to Golgi"/>
    <property type="evidence" value="ECO:0007669"/>
    <property type="project" value="InterPro"/>
</dbReference>
<dbReference type="InterPro" id="IPR045176">
    <property type="entry name" value="Got1"/>
</dbReference>
<evidence type="ECO:0008006" key="9">
    <source>
        <dbReference type="Google" id="ProtNLM"/>
    </source>
</evidence>
<dbReference type="AlphaFoldDB" id="A0A7S0ZPI0"/>
<keyword evidence="4" id="KW-0333">Golgi apparatus</keyword>
<dbReference type="GO" id="GO:0005829">
    <property type="term" value="C:cytosol"/>
    <property type="evidence" value="ECO:0007669"/>
    <property type="project" value="GOC"/>
</dbReference>
<comment type="subcellular location">
    <subcellularLocation>
        <location evidence="1">Golgi apparatus membrane</location>
        <topology evidence="1">Multi-pass membrane protein</topology>
    </subcellularLocation>
</comment>
<dbReference type="InterPro" id="IPR007305">
    <property type="entry name" value="Vesicle_transpt_Got1/SFT2"/>
</dbReference>
<evidence type="ECO:0000256" key="1">
    <source>
        <dbReference type="ARBA" id="ARBA00004653"/>
    </source>
</evidence>